<dbReference type="CTD" id="37548"/>
<gene>
    <name evidence="7 8 9" type="primary">LOC117566673</name>
</gene>
<name>A0A6P8WER1_DROAB</name>
<dbReference type="PANTHER" id="PTHR24366">
    <property type="entry name" value="IG(IMMUNOGLOBULIN) AND LRR(LEUCINE RICH REPEAT) DOMAINS"/>
    <property type="match status" value="1"/>
</dbReference>
<evidence type="ECO:0000313" key="7">
    <source>
        <dbReference type="RefSeq" id="XP_034102110.1"/>
    </source>
</evidence>
<keyword evidence="1" id="KW-0433">Leucine-rich repeat</keyword>
<dbReference type="AlphaFoldDB" id="A0A6P8WER1"/>
<feature type="transmembrane region" description="Helical" evidence="4">
    <location>
        <begin position="465"/>
        <end position="486"/>
    </location>
</feature>
<sequence length="700" mass="76753">MKHSNLPALLALLLCICAATASTPATYFCPEDCSCTLSQHTHTPTLHAKCNSTRGLQYSEEPLPANIPIHSIDLSFLGLKRVGHILDMLPNLTSVDLSHNELHELGHLSKQIKKLHVKHNRLTSEQLLKLPQHLTVLNLQHNDITYLPMELTHLHHLEHLELGHNPINCSCSTLEVRNWLQERNMYMAKPVVCHQPREAYGKSWLQIKQSQICRKNYSWPDVDESDENELMMGDQPADNEEEVDELGKDFLVIDGKKSTRAVEPAPPVLNDFEGSGDLTQPNMELVAAKQVSSESATEEEPKVEAVVDHLQQDEEDDGSGSGGGPLPIVPIDFTNNADNVDDFETPDSVESEQKHDENDDDNSKTNDETFDNKPVETPTTESPVVFPTNFKIFGNGKGAQQQPEQSVEEKSKEAKPVEEEVIVPVVQTKLDTDQSLDVITDAPVGSEHSGDILAAKIGKKDDSNAIYFLLGVIALIVVGLILFVAIRRCKYNNNAAARDLEAQRVTELLDMDKKNLGKPLARNGHEQAPLIGEKSKLDDAQIVNGSGKKPYDSKDGAGQQPLLNGNGTANGESNKDVPTIQEPSTGEPAPHEYYPITPRYPTPQSPRASKYAQHPQGEGVEPNNNNEPDGAYLPSSPKSGRYSPVYSPETGRVKIKLTETPKPKTPMLVTRSKSNAGDIITTPVPTHQVPVGGANGVASH</sequence>
<keyword evidence="6" id="KW-1185">Reference proteome</keyword>
<feature type="region of interest" description="Disordered" evidence="3">
    <location>
        <begin position="311"/>
        <end position="415"/>
    </location>
</feature>
<dbReference type="PROSITE" id="PS51450">
    <property type="entry name" value="LRR"/>
    <property type="match status" value="2"/>
</dbReference>
<feature type="chain" id="PRO_5044654600" evidence="5">
    <location>
        <begin position="22"/>
        <end position="700"/>
    </location>
</feature>
<evidence type="ECO:0000313" key="6">
    <source>
        <dbReference type="Proteomes" id="UP000515160"/>
    </source>
</evidence>
<keyword evidence="4" id="KW-0472">Membrane</keyword>
<keyword evidence="5" id="KW-0732">Signal</keyword>
<keyword evidence="4" id="KW-0812">Transmembrane</keyword>
<dbReference type="Proteomes" id="UP000515160">
    <property type="component" value="Chromosome 3"/>
</dbReference>
<feature type="signal peptide" evidence="5">
    <location>
        <begin position="1"/>
        <end position="21"/>
    </location>
</feature>
<evidence type="ECO:0000256" key="5">
    <source>
        <dbReference type="SAM" id="SignalP"/>
    </source>
</evidence>
<evidence type="ECO:0000256" key="4">
    <source>
        <dbReference type="SAM" id="Phobius"/>
    </source>
</evidence>
<feature type="compositionally biased region" description="Basic and acidic residues" evidence="3">
    <location>
        <begin position="351"/>
        <end position="374"/>
    </location>
</feature>
<organism evidence="6 8">
    <name type="scientific">Drosophila albomicans</name>
    <name type="common">Fruit fly</name>
    <dbReference type="NCBI Taxonomy" id="7291"/>
    <lineage>
        <taxon>Eukaryota</taxon>
        <taxon>Metazoa</taxon>
        <taxon>Ecdysozoa</taxon>
        <taxon>Arthropoda</taxon>
        <taxon>Hexapoda</taxon>
        <taxon>Insecta</taxon>
        <taxon>Pterygota</taxon>
        <taxon>Neoptera</taxon>
        <taxon>Endopterygota</taxon>
        <taxon>Diptera</taxon>
        <taxon>Brachycera</taxon>
        <taxon>Muscomorpha</taxon>
        <taxon>Ephydroidea</taxon>
        <taxon>Drosophilidae</taxon>
        <taxon>Drosophila</taxon>
    </lineage>
</organism>
<dbReference type="RefSeq" id="XP_034102110.1">
    <property type="nucleotide sequence ID" value="XM_034246219.2"/>
</dbReference>
<feature type="region of interest" description="Disordered" evidence="3">
    <location>
        <begin position="517"/>
        <end position="700"/>
    </location>
</feature>
<proteinExistence type="predicted"/>
<feature type="compositionally biased region" description="Acidic residues" evidence="3">
    <location>
        <begin position="339"/>
        <end position="350"/>
    </location>
</feature>
<evidence type="ECO:0000256" key="1">
    <source>
        <dbReference type="ARBA" id="ARBA00022614"/>
    </source>
</evidence>
<dbReference type="Pfam" id="PF13516">
    <property type="entry name" value="LRR_6"/>
    <property type="match status" value="2"/>
</dbReference>
<dbReference type="RefSeq" id="XP_034102111.1">
    <property type="nucleotide sequence ID" value="XM_034246220.2"/>
</dbReference>
<keyword evidence="4" id="KW-1133">Transmembrane helix</keyword>
<evidence type="ECO:0000256" key="2">
    <source>
        <dbReference type="ARBA" id="ARBA00022737"/>
    </source>
</evidence>
<dbReference type="RefSeq" id="XP_034102112.1">
    <property type="nucleotide sequence ID" value="XM_034246221.2"/>
</dbReference>
<dbReference type="GeneID" id="117566673"/>
<dbReference type="SUPFAM" id="SSF52058">
    <property type="entry name" value="L domain-like"/>
    <property type="match status" value="1"/>
</dbReference>
<reference evidence="7 8" key="1">
    <citation type="submission" date="2025-04" db="UniProtKB">
        <authorList>
            <consortium name="RefSeq"/>
        </authorList>
    </citation>
    <scope>IDENTIFICATION</scope>
    <source>
        <strain evidence="7 8">15112-1751.03</strain>
        <tissue evidence="7 8">Whole Adult</tissue>
    </source>
</reference>
<evidence type="ECO:0000256" key="3">
    <source>
        <dbReference type="SAM" id="MobiDB-lite"/>
    </source>
</evidence>
<dbReference type="InterPro" id="IPR001611">
    <property type="entry name" value="Leu-rich_rpt"/>
</dbReference>
<evidence type="ECO:0000313" key="9">
    <source>
        <dbReference type="RefSeq" id="XP_034102112.1"/>
    </source>
</evidence>
<keyword evidence="2" id="KW-0677">Repeat</keyword>
<dbReference type="Gene3D" id="3.80.10.10">
    <property type="entry name" value="Ribonuclease Inhibitor"/>
    <property type="match status" value="1"/>
</dbReference>
<protein>
    <submittedName>
        <fullName evidence="7 8">Protein windpipe</fullName>
    </submittedName>
</protein>
<dbReference type="InterPro" id="IPR032675">
    <property type="entry name" value="LRR_dom_sf"/>
</dbReference>
<dbReference type="PANTHER" id="PTHR24366:SF172">
    <property type="entry name" value="LRRCT DOMAIN-CONTAINING PROTEIN"/>
    <property type="match status" value="1"/>
</dbReference>
<feature type="compositionally biased region" description="Polar residues" evidence="3">
    <location>
        <begin position="561"/>
        <end position="572"/>
    </location>
</feature>
<accession>A0A6P8WER1</accession>
<evidence type="ECO:0000313" key="8">
    <source>
        <dbReference type="RefSeq" id="XP_034102111.1"/>
    </source>
</evidence>
<dbReference type="OrthoDB" id="1741314at2759"/>